<dbReference type="Pfam" id="PF14223">
    <property type="entry name" value="Retrotran_gag_2"/>
    <property type="match status" value="1"/>
</dbReference>
<keyword evidence="1" id="KW-0862">Zinc</keyword>
<dbReference type="OrthoDB" id="1749636at2759"/>
<feature type="domain" description="CCHC-type" evidence="4">
    <location>
        <begin position="341"/>
        <end position="356"/>
    </location>
</feature>
<evidence type="ECO:0000313" key="5">
    <source>
        <dbReference type="EMBL" id="KAG6739880.1"/>
    </source>
</evidence>
<keyword evidence="1" id="KW-0479">Metal-binding</keyword>
<dbReference type="InterPro" id="IPR001878">
    <property type="entry name" value="Znf_CCHC"/>
</dbReference>
<dbReference type="GO" id="GO:0008270">
    <property type="term" value="F:zinc ion binding"/>
    <property type="evidence" value="ECO:0007669"/>
    <property type="project" value="UniProtKB-KW"/>
</dbReference>
<sequence length="790" mass="86177">MANTPKTGESSNLDMSKLISEMSKLSSPPLSSHSLPTSFNISSLFTVPMDRTNYLSWKSQFEDILEMHGFTAVIKNNTEPPKVQEDGSVHPELAKDKLVLSWIKATSSSSIKTLLIPCTTAHQAWTMLAKRLSPLASTRVRILRDQIRTLRKDSSTTVVDYLNYAKSLFDSLIQSGATMDDDELISYVLDGLGLEYKELATTLHLHPDIDFDQFYDLALREEHLQKRMSLTMTSGVAMAADRMVKERPFHSNMPSHNHNPHHGFGRGRGRGRNWNQGRGSRRTGHWESAQGAWFPDRNSQPRDPQSAVPTSSPATLSDGRPPLLPTPQGRFSNTQRSEVTCFRCDKQGHIARFCPDRRPHAYMAENFTTSPSPIADVENINWCLDSGATHHMTANSASLPDAHPYTGTDTIVVGNGNHLAITHIGNTQLTGTSSSIARRIACYGKRTTQDSTSIARSTPTAHLDVGPGLYSEETHNSTNPTHSAPIILASPLVTNSANPQQPSPTPPLSPSPIEVVTSPVSQSSHPPQTSPTNTTPIIHTTTPSPVSTPLSSPLDPSLLPNSPDTPNPPQKFKSLKTIIPFGPEPKPLYSHTTPHPLPQALSAACSDLIKSCEAIILNLSALILSSPIEFIFLIVRIKVSYAKEKALLGYVVLEVSYDDHWVLSQAGMGMFLSHKMRILPAGGVDSGGGVDPKHEGRPKSRILIIILTTTAAVSILLGLAFYFIRIRILKSKSKETKLKVNNAAAAGGFDSNNPDLIVYSLADIEKATDQFAFENKLGEGGFGPVYKVIN</sequence>
<feature type="compositionally biased region" description="Basic residues" evidence="2">
    <location>
        <begin position="258"/>
        <end position="271"/>
    </location>
</feature>
<keyword evidence="3" id="KW-1133">Transmembrane helix</keyword>
<keyword evidence="1" id="KW-0863">Zinc-finger</keyword>
<feature type="region of interest" description="Disordered" evidence="2">
    <location>
        <begin position="249"/>
        <end position="335"/>
    </location>
</feature>
<dbReference type="InterPro" id="IPR054722">
    <property type="entry name" value="PolX-like_BBD"/>
</dbReference>
<feature type="compositionally biased region" description="Pro residues" evidence="2">
    <location>
        <begin position="501"/>
        <end position="510"/>
    </location>
</feature>
<reference evidence="5" key="1">
    <citation type="journal article" date="2020" name="bioRxiv">
        <title>Hybrid origin of Populus tomentosa Carr. identified through genome sequencing and phylogenomic analysis.</title>
        <authorList>
            <person name="An X."/>
            <person name="Gao K."/>
            <person name="Chen Z."/>
            <person name="Li J."/>
            <person name="Yang X."/>
            <person name="Yang X."/>
            <person name="Zhou J."/>
            <person name="Guo T."/>
            <person name="Zhao T."/>
            <person name="Huang S."/>
            <person name="Miao D."/>
            <person name="Khan W.U."/>
            <person name="Rao P."/>
            <person name="Ye M."/>
            <person name="Lei B."/>
            <person name="Liao W."/>
            <person name="Wang J."/>
            <person name="Ji L."/>
            <person name="Li Y."/>
            <person name="Guo B."/>
            <person name="Mustafa N.S."/>
            <person name="Li S."/>
            <person name="Yun Q."/>
            <person name="Keller S.R."/>
            <person name="Mao J."/>
            <person name="Zhang R."/>
            <person name="Strauss S.H."/>
        </authorList>
    </citation>
    <scope>NUCLEOTIDE SEQUENCE</scope>
    <source>
        <strain evidence="5">GM15</strain>
        <tissue evidence="5">Leaf</tissue>
    </source>
</reference>
<protein>
    <recommendedName>
        <fullName evidence="4">CCHC-type domain-containing protein</fullName>
    </recommendedName>
</protein>
<keyword evidence="3" id="KW-0812">Transmembrane</keyword>
<feature type="compositionally biased region" description="Low complexity" evidence="2">
    <location>
        <begin position="511"/>
        <end position="562"/>
    </location>
</feature>
<feature type="compositionally biased region" description="Polar residues" evidence="2">
    <location>
        <begin position="297"/>
        <end position="315"/>
    </location>
</feature>
<keyword evidence="6" id="KW-1185">Reference proteome</keyword>
<accession>A0A8X8C3X6</accession>
<evidence type="ECO:0000313" key="6">
    <source>
        <dbReference type="Proteomes" id="UP000886885"/>
    </source>
</evidence>
<feature type="compositionally biased region" description="Polar residues" evidence="2">
    <location>
        <begin position="449"/>
        <end position="460"/>
    </location>
</feature>
<dbReference type="Proteomes" id="UP000886885">
    <property type="component" value="Chromosome 18D"/>
</dbReference>
<dbReference type="AlphaFoldDB" id="A0A8X8C3X6"/>
<proteinExistence type="predicted"/>
<dbReference type="PROSITE" id="PS50158">
    <property type="entry name" value="ZF_CCHC"/>
    <property type="match status" value="1"/>
</dbReference>
<evidence type="ECO:0000259" key="4">
    <source>
        <dbReference type="PROSITE" id="PS50158"/>
    </source>
</evidence>
<dbReference type="PANTHER" id="PTHR47481:SF31">
    <property type="entry name" value="OS01G0873500 PROTEIN"/>
    <property type="match status" value="1"/>
</dbReference>
<dbReference type="GO" id="GO:0003676">
    <property type="term" value="F:nucleic acid binding"/>
    <property type="evidence" value="ECO:0007669"/>
    <property type="project" value="InterPro"/>
</dbReference>
<evidence type="ECO:0000256" key="3">
    <source>
        <dbReference type="SAM" id="Phobius"/>
    </source>
</evidence>
<comment type="caution">
    <text evidence="5">The sequence shown here is derived from an EMBL/GenBank/DDBJ whole genome shotgun (WGS) entry which is preliminary data.</text>
</comment>
<gene>
    <name evidence="5" type="ORF">POTOM_057498</name>
</gene>
<organism evidence="5 6">
    <name type="scientific">Populus tomentosa</name>
    <name type="common">Chinese white poplar</name>
    <dbReference type="NCBI Taxonomy" id="118781"/>
    <lineage>
        <taxon>Eukaryota</taxon>
        <taxon>Viridiplantae</taxon>
        <taxon>Streptophyta</taxon>
        <taxon>Embryophyta</taxon>
        <taxon>Tracheophyta</taxon>
        <taxon>Spermatophyta</taxon>
        <taxon>Magnoliopsida</taxon>
        <taxon>eudicotyledons</taxon>
        <taxon>Gunneridae</taxon>
        <taxon>Pentapetalae</taxon>
        <taxon>rosids</taxon>
        <taxon>fabids</taxon>
        <taxon>Malpighiales</taxon>
        <taxon>Salicaceae</taxon>
        <taxon>Saliceae</taxon>
        <taxon>Populus</taxon>
    </lineage>
</organism>
<feature type="region of interest" description="Disordered" evidence="2">
    <location>
        <begin position="446"/>
        <end position="572"/>
    </location>
</feature>
<evidence type="ECO:0000256" key="1">
    <source>
        <dbReference type="PROSITE-ProRule" id="PRU00047"/>
    </source>
</evidence>
<dbReference type="EMBL" id="JAAWWB010000036">
    <property type="protein sequence ID" value="KAG6739880.1"/>
    <property type="molecule type" value="Genomic_DNA"/>
</dbReference>
<feature type="transmembrane region" description="Helical" evidence="3">
    <location>
        <begin position="702"/>
        <end position="724"/>
    </location>
</feature>
<dbReference type="PANTHER" id="PTHR47481">
    <property type="match status" value="1"/>
</dbReference>
<dbReference type="SMART" id="SM00343">
    <property type="entry name" value="ZnF_C2HC"/>
    <property type="match status" value="1"/>
</dbReference>
<name>A0A8X8C3X6_POPTO</name>
<keyword evidence="3" id="KW-0472">Membrane</keyword>
<evidence type="ECO:0000256" key="2">
    <source>
        <dbReference type="SAM" id="MobiDB-lite"/>
    </source>
</evidence>
<dbReference type="Pfam" id="PF22936">
    <property type="entry name" value="Pol_BBD"/>
    <property type="match status" value="1"/>
</dbReference>